<feature type="transmembrane region" description="Helical" evidence="1">
    <location>
        <begin position="21"/>
        <end position="44"/>
    </location>
</feature>
<keyword evidence="1" id="KW-1133">Transmembrane helix</keyword>
<feature type="transmembrane region" description="Helical" evidence="1">
    <location>
        <begin position="50"/>
        <end position="70"/>
    </location>
</feature>
<organism evidence="2">
    <name type="scientific">Arthrobacter sp. K5</name>
    <dbReference type="NCBI Taxonomy" id="2839623"/>
    <lineage>
        <taxon>Bacteria</taxon>
        <taxon>Bacillati</taxon>
        <taxon>Actinomycetota</taxon>
        <taxon>Actinomycetes</taxon>
        <taxon>Micrococcales</taxon>
        <taxon>Micrococcaceae</taxon>
        <taxon>Arthrobacter</taxon>
    </lineage>
</organism>
<dbReference type="AlphaFoldDB" id="A0AAU8ES40"/>
<keyword evidence="1" id="KW-0472">Membrane</keyword>
<reference evidence="2" key="1">
    <citation type="submission" date="2024-06" db="EMBL/GenBank/DDBJ databases">
        <title>Biodegradation of dimethachlon by Arthrobacter sp. K5: mechanistic insights and ecological implications.</title>
        <authorList>
            <person name="Hu S."/>
            <person name="Lu P."/>
        </authorList>
    </citation>
    <scope>NUCLEOTIDE SEQUENCE</scope>
    <source>
        <strain evidence="2">K5</strain>
    </source>
</reference>
<feature type="transmembrane region" description="Helical" evidence="1">
    <location>
        <begin position="82"/>
        <end position="100"/>
    </location>
</feature>
<sequence length="160" mass="15483">MDQRTGPRLGHFPSAPLPAGIVPAGLVGTAAAASAGAHVAAAASGPAGVMAWWMAAMGAACLACAAPMVGGRLCAGRAAGHLLAMSAAMILIHLVLLVAPGAAGHHGNGGPASLPSHEQAMLTLIAVELLCLMSASAALRLTRGKPPGTGGTAVRAAVEH</sequence>
<gene>
    <name evidence="2" type="ORF">ABRP34_01775</name>
</gene>
<protein>
    <recommendedName>
        <fullName evidence="3">DUF5134 domain-containing protein</fullName>
    </recommendedName>
</protein>
<feature type="transmembrane region" description="Helical" evidence="1">
    <location>
        <begin position="120"/>
        <end position="139"/>
    </location>
</feature>
<evidence type="ECO:0008006" key="3">
    <source>
        <dbReference type="Google" id="ProtNLM"/>
    </source>
</evidence>
<dbReference type="EMBL" id="CP159279">
    <property type="protein sequence ID" value="XCH11769.1"/>
    <property type="molecule type" value="Genomic_DNA"/>
</dbReference>
<proteinExistence type="predicted"/>
<accession>A0AAU8ES40</accession>
<name>A0AAU8ES40_9MICC</name>
<evidence type="ECO:0000256" key="1">
    <source>
        <dbReference type="SAM" id="Phobius"/>
    </source>
</evidence>
<dbReference type="RefSeq" id="WP_353712025.1">
    <property type="nucleotide sequence ID" value="NZ_CP159279.1"/>
</dbReference>
<keyword evidence="1" id="KW-0812">Transmembrane</keyword>
<evidence type="ECO:0000313" key="2">
    <source>
        <dbReference type="EMBL" id="XCH11769.1"/>
    </source>
</evidence>